<feature type="repeat" description="WD" evidence="3">
    <location>
        <begin position="109"/>
        <end position="150"/>
    </location>
</feature>
<gene>
    <name evidence="5" type="ORF">Slati_1794000</name>
</gene>
<reference evidence="5" key="2">
    <citation type="journal article" date="2024" name="Plant">
        <title>Genomic evolution and insights into agronomic trait innovations of Sesamum species.</title>
        <authorList>
            <person name="Miao H."/>
            <person name="Wang L."/>
            <person name="Qu L."/>
            <person name="Liu H."/>
            <person name="Sun Y."/>
            <person name="Le M."/>
            <person name="Wang Q."/>
            <person name="Wei S."/>
            <person name="Zheng Y."/>
            <person name="Lin W."/>
            <person name="Duan Y."/>
            <person name="Cao H."/>
            <person name="Xiong S."/>
            <person name="Wang X."/>
            <person name="Wei L."/>
            <person name="Li C."/>
            <person name="Ma Q."/>
            <person name="Ju M."/>
            <person name="Zhao R."/>
            <person name="Li G."/>
            <person name="Mu C."/>
            <person name="Tian Q."/>
            <person name="Mei H."/>
            <person name="Zhang T."/>
            <person name="Gao T."/>
            <person name="Zhang H."/>
        </authorList>
    </citation>
    <scope>NUCLEOTIDE SEQUENCE</scope>
    <source>
        <strain evidence="5">KEN1</strain>
    </source>
</reference>
<dbReference type="Pfam" id="PF00400">
    <property type="entry name" value="WD40"/>
    <property type="match status" value="5"/>
</dbReference>
<sequence>MLLIEEFEAHSLSVNCLKIGRKSSRVLVTGGEDHKVNLWAIGKPNAILETDDNFYLINLVLPSWFFLSGHSSGIDSVSFDSSEVLVAAGAASGTIKLWDLEEAKIIRTLTGHRSNCISLDFHPFGEFFASGSLDTNLKIWDIRRKGCIHTYKGHTRGVNAIRFTPDGRWVVSGGEDNTVKLWDLTAGKLLHDFKCHEGQIQCIDFHPHEFLLATGSADRTVKFWDLETFELIGSTGPEVFSWEPIRSHDTVDVGWSKLSDMNVHEGKLLGCSYNQSCVGVWVVDISRIEPYAMGSTARSNGDSEPKSKGGVLQRT</sequence>
<feature type="repeat" description="WD" evidence="3">
    <location>
        <begin position="67"/>
        <end position="108"/>
    </location>
</feature>
<name>A0AAW2WZ92_9LAMI</name>
<dbReference type="GO" id="GO:0008352">
    <property type="term" value="C:katanin complex"/>
    <property type="evidence" value="ECO:0007669"/>
    <property type="project" value="TreeGrafter"/>
</dbReference>
<dbReference type="SUPFAM" id="SSF50978">
    <property type="entry name" value="WD40 repeat-like"/>
    <property type="match status" value="1"/>
</dbReference>
<comment type="caution">
    <text evidence="5">The sequence shown here is derived from an EMBL/GenBank/DDBJ whole genome shotgun (WGS) entry which is preliminary data.</text>
</comment>
<dbReference type="FunFam" id="2.130.10.10:FF:000183">
    <property type="entry name" value="Katanin p80 WD40 repeat-containing subunit B1"/>
    <property type="match status" value="1"/>
</dbReference>
<dbReference type="CDD" id="cd00200">
    <property type="entry name" value="WD40"/>
    <property type="match status" value="1"/>
</dbReference>
<evidence type="ECO:0000313" key="5">
    <source>
        <dbReference type="EMBL" id="KAL0446661.1"/>
    </source>
</evidence>
<dbReference type="Gene3D" id="2.130.10.10">
    <property type="entry name" value="YVTN repeat-like/Quinoprotein amine dehydrogenase"/>
    <property type="match status" value="2"/>
</dbReference>
<dbReference type="PANTHER" id="PTHR19845">
    <property type="entry name" value="KATANIN P80 SUBUNIT"/>
    <property type="match status" value="1"/>
</dbReference>
<dbReference type="InterPro" id="IPR019775">
    <property type="entry name" value="WD40_repeat_CS"/>
</dbReference>
<evidence type="ECO:0000256" key="2">
    <source>
        <dbReference type="ARBA" id="ARBA00022737"/>
    </source>
</evidence>
<dbReference type="PRINTS" id="PR00320">
    <property type="entry name" value="GPROTEINBRPT"/>
</dbReference>
<dbReference type="InterPro" id="IPR020472">
    <property type="entry name" value="WD40_PAC1"/>
</dbReference>
<keyword evidence="1 3" id="KW-0853">WD repeat</keyword>
<evidence type="ECO:0000256" key="3">
    <source>
        <dbReference type="PROSITE-ProRule" id="PRU00221"/>
    </source>
</evidence>
<dbReference type="InterPro" id="IPR001680">
    <property type="entry name" value="WD40_rpt"/>
</dbReference>
<dbReference type="PROSITE" id="PS50082">
    <property type="entry name" value="WD_REPEATS_2"/>
    <property type="match status" value="5"/>
</dbReference>
<dbReference type="PANTHER" id="PTHR19845:SF0">
    <property type="entry name" value="KATANIN P80 WD40 REPEAT-CONTAINING SUBUNIT B1"/>
    <property type="match status" value="1"/>
</dbReference>
<feature type="repeat" description="WD" evidence="3">
    <location>
        <begin position="193"/>
        <end position="234"/>
    </location>
</feature>
<accession>A0AAW2WZ92</accession>
<dbReference type="PROSITE" id="PS00678">
    <property type="entry name" value="WD_REPEATS_1"/>
    <property type="match status" value="2"/>
</dbReference>
<feature type="repeat" description="WD" evidence="3">
    <location>
        <begin position="7"/>
        <end position="49"/>
    </location>
</feature>
<protein>
    <submittedName>
        <fullName evidence="5">Katanin p80 WD40 repeat-containing subunit B1</fullName>
    </submittedName>
</protein>
<dbReference type="PROSITE" id="PS50294">
    <property type="entry name" value="WD_REPEATS_REGION"/>
    <property type="match status" value="4"/>
</dbReference>
<feature type="repeat" description="WD" evidence="3">
    <location>
        <begin position="151"/>
        <end position="192"/>
    </location>
</feature>
<dbReference type="AlphaFoldDB" id="A0AAW2WZ92"/>
<dbReference type="SMART" id="SM00320">
    <property type="entry name" value="WD40"/>
    <property type="match status" value="5"/>
</dbReference>
<feature type="region of interest" description="Disordered" evidence="4">
    <location>
        <begin position="294"/>
        <end position="315"/>
    </location>
</feature>
<dbReference type="InterPro" id="IPR036322">
    <property type="entry name" value="WD40_repeat_dom_sf"/>
</dbReference>
<evidence type="ECO:0000256" key="4">
    <source>
        <dbReference type="SAM" id="MobiDB-lite"/>
    </source>
</evidence>
<evidence type="ECO:0000256" key="1">
    <source>
        <dbReference type="ARBA" id="ARBA00022574"/>
    </source>
</evidence>
<dbReference type="GO" id="GO:0007019">
    <property type="term" value="P:microtubule depolymerization"/>
    <property type="evidence" value="ECO:0007669"/>
    <property type="project" value="TreeGrafter"/>
</dbReference>
<reference evidence="5" key="1">
    <citation type="submission" date="2020-06" db="EMBL/GenBank/DDBJ databases">
        <authorList>
            <person name="Li T."/>
            <person name="Hu X."/>
            <person name="Zhang T."/>
            <person name="Song X."/>
            <person name="Zhang H."/>
            <person name="Dai N."/>
            <person name="Sheng W."/>
            <person name="Hou X."/>
            <person name="Wei L."/>
        </authorList>
    </citation>
    <scope>NUCLEOTIDE SEQUENCE</scope>
    <source>
        <strain evidence="5">KEN1</strain>
        <tissue evidence="5">Leaf</tissue>
    </source>
</reference>
<organism evidence="5">
    <name type="scientific">Sesamum latifolium</name>
    <dbReference type="NCBI Taxonomy" id="2727402"/>
    <lineage>
        <taxon>Eukaryota</taxon>
        <taxon>Viridiplantae</taxon>
        <taxon>Streptophyta</taxon>
        <taxon>Embryophyta</taxon>
        <taxon>Tracheophyta</taxon>
        <taxon>Spermatophyta</taxon>
        <taxon>Magnoliopsida</taxon>
        <taxon>eudicotyledons</taxon>
        <taxon>Gunneridae</taxon>
        <taxon>Pentapetalae</taxon>
        <taxon>asterids</taxon>
        <taxon>lamiids</taxon>
        <taxon>Lamiales</taxon>
        <taxon>Pedaliaceae</taxon>
        <taxon>Sesamum</taxon>
    </lineage>
</organism>
<dbReference type="EMBL" id="JACGWN010000006">
    <property type="protein sequence ID" value="KAL0446661.1"/>
    <property type="molecule type" value="Genomic_DNA"/>
</dbReference>
<proteinExistence type="predicted"/>
<keyword evidence="2" id="KW-0677">Repeat</keyword>
<dbReference type="InterPro" id="IPR015943">
    <property type="entry name" value="WD40/YVTN_repeat-like_dom_sf"/>
</dbReference>